<name>A0AAN7K4G2_9MYRT</name>
<evidence type="ECO:0000313" key="3">
    <source>
        <dbReference type="Proteomes" id="UP001345219"/>
    </source>
</evidence>
<keyword evidence="1" id="KW-0472">Membrane</keyword>
<evidence type="ECO:0000256" key="1">
    <source>
        <dbReference type="SAM" id="Phobius"/>
    </source>
</evidence>
<protein>
    <submittedName>
        <fullName evidence="2">Uncharacterized protein</fullName>
    </submittedName>
</protein>
<keyword evidence="1" id="KW-1133">Transmembrane helix</keyword>
<keyword evidence="3" id="KW-1185">Reference proteome</keyword>
<feature type="transmembrane region" description="Helical" evidence="1">
    <location>
        <begin position="38"/>
        <end position="56"/>
    </location>
</feature>
<dbReference type="EMBL" id="JAXIOK010000013">
    <property type="protein sequence ID" value="KAK4757285.1"/>
    <property type="molecule type" value="Genomic_DNA"/>
</dbReference>
<accession>A0AAN7K4G2</accession>
<comment type="caution">
    <text evidence="2">The sequence shown here is derived from an EMBL/GenBank/DDBJ whole genome shotgun (WGS) entry which is preliminary data.</text>
</comment>
<dbReference type="AlphaFoldDB" id="A0AAN7K4G2"/>
<gene>
    <name evidence="2" type="ORF">SAY87_007412</name>
</gene>
<reference evidence="2 3" key="1">
    <citation type="journal article" date="2023" name="Hortic Res">
        <title>Pangenome of water caltrop reveals structural variations and asymmetric subgenome divergence after allopolyploidization.</title>
        <authorList>
            <person name="Zhang X."/>
            <person name="Chen Y."/>
            <person name="Wang L."/>
            <person name="Yuan Y."/>
            <person name="Fang M."/>
            <person name="Shi L."/>
            <person name="Lu R."/>
            <person name="Comes H.P."/>
            <person name="Ma Y."/>
            <person name="Chen Y."/>
            <person name="Huang G."/>
            <person name="Zhou Y."/>
            <person name="Zheng Z."/>
            <person name="Qiu Y."/>
        </authorList>
    </citation>
    <scope>NUCLEOTIDE SEQUENCE [LARGE SCALE GENOMIC DNA]</scope>
    <source>
        <tissue evidence="2">Roots</tissue>
    </source>
</reference>
<keyword evidence="1" id="KW-0812">Transmembrane</keyword>
<sequence>MPYPLYKSPRNHPHILNCPPNLQKETFLGLDFPSLRTMKSWVILCSTIFFLALYFFSSDIGFFGKRLGVSSSFSPVLDEESHHQGVMNPPSLPRKFKYHRSKVVEQEETKGWKAIAGGSGPNIPRRSGIDNLDDLVYHTDYHGVTTHPTPTPKHPKP</sequence>
<evidence type="ECO:0000313" key="2">
    <source>
        <dbReference type="EMBL" id="KAK4757285.1"/>
    </source>
</evidence>
<dbReference type="Proteomes" id="UP001345219">
    <property type="component" value="Chromosome 6"/>
</dbReference>
<proteinExistence type="predicted"/>
<organism evidence="2 3">
    <name type="scientific">Trapa incisa</name>
    <dbReference type="NCBI Taxonomy" id="236973"/>
    <lineage>
        <taxon>Eukaryota</taxon>
        <taxon>Viridiplantae</taxon>
        <taxon>Streptophyta</taxon>
        <taxon>Embryophyta</taxon>
        <taxon>Tracheophyta</taxon>
        <taxon>Spermatophyta</taxon>
        <taxon>Magnoliopsida</taxon>
        <taxon>eudicotyledons</taxon>
        <taxon>Gunneridae</taxon>
        <taxon>Pentapetalae</taxon>
        <taxon>rosids</taxon>
        <taxon>malvids</taxon>
        <taxon>Myrtales</taxon>
        <taxon>Lythraceae</taxon>
        <taxon>Trapa</taxon>
    </lineage>
</organism>